<keyword evidence="2" id="KW-0680">Restriction system</keyword>
<reference evidence="6" key="1">
    <citation type="journal article" date="2019" name="Int. J. Syst. Evol. Microbiol.">
        <title>The Global Catalogue of Microorganisms (GCM) 10K type strain sequencing project: providing services to taxonomists for standard genome sequencing and annotation.</title>
        <authorList>
            <consortium name="The Broad Institute Genomics Platform"/>
            <consortium name="The Broad Institute Genome Sequencing Center for Infectious Disease"/>
            <person name="Wu L."/>
            <person name="Ma J."/>
        </authorList>
    </citation>
    <scope>NUCLEOTIDE SEQUENCE [LARGE SCALE GENOMIC DNA]</scope>
    <source>
        <strain evidence="6">CGMCC 4.7139</strain>
    </source>
</reference>
<comment type="caution">
    <text evidence="5">The sequence shown here is derived from an EMBL/GenBank/DDBJ whole genome shotgun (WGS) entry which is preliminary data.</text>
</comment>
<name>A0ABV9FZJ8_9ACTN</name>
<dbReference type="InterPro" id="IPR000055">
    <property type="entry name" value="Restrct_endonuc_typeI_TRD"/>
</dbReference>
<keyword evidence="6" id="KW-1185">Reference proteome</keyword>
<proteinExistence type="inferred from homology"/>
<protein>
    <submittedName>
        <fullName evidence="5">Restriction endonuclease subunit S</fullName>
        <ecNumber evidence="5">3.1.21.-</ecNumber>
    </submittedName>
</protein>
<sequence length="423" mass="46879">MSVELPTLPDHWRKTRVDRVASVNARIGWKALTAAEYQPDGYAFLSTPNIKGREIDFTEVNYITELRYHESPELKLQRGDVLLAKDGSTLGIVNIVRDLPRAATVNSSIAVIRPSGIDASYLRYALASSITQAAINMLKGGMGVPHLFQWDINRLPLPLPPLEEQRRIADFLDIETARIDQLRQLRERQRALLEARRWSHFQAELDRAQGDIIPLRRVIRSVIDGPFGSAFSSEDYADEGAAVVRLGNIGFAEYRGGDQARIPMTIFERFRYHEVKSGDILIAGLGDSRNHAGRACMAPNLGAAIVKGKCFRARLETDVADAEFIALLLSSPVGASAIEGRGSTRSMINLEIVRSAILPIPSLVRQRHLVSEQRKSWHRTKAATHACDRQMTALTERRQALITAAVTGQFDLSTASGRGVDLP</sequence>
<gene>
    <name evidence="5" type="ORF">ACFO9E_04500</name>
</gene>
<evidence type="ECO:0000313" key="5">
    <source>
        <dbReference type="EMBL" id="MFC4607082.1"/>
    </source>
</evidence>
<dbReference type="Gene3D" id="3.90.220.20">
    <property type="entry name" value="DNA methylase specificity domains"/>
    <property type="match status" value="2"/>
</dbReference>
<dbReference type="SUPFAM" id="SSF116734">
    <property type="entry name" value="DNA methylase specificity domain"/>
    <property type="match status" value="2"/>
</dbReference>
<dbReference type="EC" id="3.1.21.-" evidence="5"/>
<comment type="similarity">
    <text evidence="1">Belongs to the type-I restriction system S methylase family.</text>
</comment>
<keyword evidence="5" id="KW-0255">Endonuclease</keyword>
<evidence type="ECO:0000259" key="4">
    <source>
        <dbReference type="Pfam" id="PF01420"/>
    </source>
</evidence>
<evidence type="ECO:0000313" key="6">
    <source>
        <dbReference type="Proteomes" id="UP001595993"/>
    </source>
</evidence>
<dbReference type="Proteomes" id="UP001595993">
    <property type="component" value="Unassembled WGS sequence"/>
</dbReference>
<keyword evidence="3" id="KW-0238">DNA-binding</keyword>
<dbReference type="PANTHER" id="PTHR30408">
    <property type="entry name" value="TYPE-1 RESTRICTION ENZYME ECOKI SPECIFICITY PROTEIN"/>
    <property type="match status" value="1"/>
</dbReference>
<organism evidence="5 6">
    <name type="scientific">Streptomyces maoxianensis</name>
    <dbReference type="NCBI Taxonomy" id="1459942"/>
    <lineage>
        <taxon>Bacteria</taxon>
        <taxon>Bacillati</taxon>
        <taxon>Actinomycetota</taxon>
        <taxon>Actinomycetes</taxon>
        <taxon>Kitasatosporales</taxon>
        <taxon>Streptomycetaceae</taxon>
        <taxon>Streptomyces</taxon>
    </lineage>
</organism>
<accession>A0ABV9FZJ8</accession>
<dbReference type="InterPro" id="IPR052021">
    <property type="entry name" value="Type-I_RS_S_subunit"/>
</dbReference>
<dbReference type="EMBL" id="JBHSFE010000005">
    <property type="protein sequence ID" value="MFC4607082.1"/>
    <property type="molecule type" value="Genomic_DNA"/>
</dbReference>
<dbReference type="PANTHER" id="PTHR30408:SF12">
    <property type="entry name" value="TYPE I RESTRICTION ENZYME MJAVIII SPECIFICITY SUBUNIT"/>
    <property type="match status" value="1"/>
</dbReference>
<keyword evidence="5" id="KW-0378">Hydrolase</keyword>
<dbReference type="GO" id="GO:0016787">
    <property type="term" value="F:hydrolase activity"/>
    <property type="evidence" value="ECO:0007669"/>
    <property type="project" value="UniProtKB-KW"/>
</dbReference>
<evidence type="ECO:0000256" key="3">
    <source>
        <dbReference type="ARBA" id="ARBA00023125"/>
    </source>
</evidence>
<evidence type="ECO:0000256" key="2">
    <source>
        <dbReference type="ARBA" id="ARBA00022747"/>
    </source>
</evidence>
<keyword evidence="5" id="KW-0540">Nuclease</keyword>
<dbReference type="GO" id="GO:0004519">
    <property type="term" value="F:endonuclease activity"/>
    <property type="evidence" value="ECO:0007669"/>
    <property type="project" value="UniProtKB-KW"/>
</dbReference>
<evidence type="ECO:0000256" key="1">
    <source>
        <dbReference type="ARBA" id="ARBA00010923"/>
    </source>
</evidence>
<dbReference type="Pfam" id="PF01420">
    <property type="entry name" value="Methylase_S"/>
    <property type="match status" value="1"/>
</dbReference>
<dbReference type="RefSeq" id="WP_381191819.1">
    <property type="nucleotide sequence ID" value="NZ_JBHSFE010000005.1"/>
</dbReference>
<dbReference type="InterPro" id="IPR044946">
    <property type="entry name" value="Restrct_endonuc_typeI_TRD_sf"/>
</dbReference>
<feature type="domain" description="Type I restriction modification DNA specificity" evidence="4">
    <location>
        <begin position="41"/>
        <end position="180"/>
    </location>
</feature>